<dbReference type="InterPro" id="IPR027370">
    <property type="entry name" value="Znf-RING_euk"/>
</dbReference>
<feature type="transmembrane region" description="Helical" evidence="5">
    <location>
        <begin position="198"/>
        <end position="220"/>
    </location>
</feature>
<dbReference type="InterPro" id="IPR001841">
    <property type="entry name" value="Znf_RING"/>
</dbReference>
<protein>
    <submittedName>
        <fullName evidence="8">RING finger protein 222</fullName>
    </submittedName>
</protein>
<dbReference type="PANTHER" id="PTHR47095">
    <property type="entry name" value="RING FINGER PROTEIN 222"/>
    <property type="match status" value="1"/>
</dbReference>
<dbReference type="Pfam" id="PF13445">
    <property type="entry name" value="zf-RING_UBOX"/>
    <property type="match status" value="1"/>
</dbReference>
<keyword evidence="7" id="KW-1185">Reference proteome</keyword>
<organism evidence="7 8">
    <name type="scientific">Python bivittatus</name>
    <name type="common">Burmese python</name>
    <name type="synonym">Python molurus bivittatus</name>
    <dbReference type="NCBI Taxonomy" id="176946"/>
    <lineage>
        <taxon>Eukaryota</taxon>
        <taxon>Metazoa</taxon>
        <taxon>Chordata</taxon>
        <taxon>Craniata</taxon>
        <taxon>Vertebrata</taxon>
        <taxon>Euteleostomi</taxon>
        <taxon>Lepidosauria</taxon>
        <taxon>Squamata</taxon>
        <taxon>Bifurcata</taxon>
        <taxon>Unidentata</taxon>
        <taxon>Episquamata</taxon>
        <taxon>Toxicofera</taxon>
        <taxon>Serpentes</taxon>
        <taxon>Henophidia</taxon>
        <taxon>Pythonidae</taxon>
        <taxon>Python</taxon>
    </lineage>
</organism>
<gene>
    <name evidence="8" type="primary">RNF222</name>
</gene>
<evidence type="ECO:0000313" key="8">
    <source>
        <dbReference type="RefSeq" id="XP_025022086.1"/>
    </source>
</evidence>
<evidence type="ECO:0000313" key="7">
    <source>
        <dbReference type="Proteomes" id="UP000695026"/>
    </source>
</evidence>
<evidence type="ECO:0000256" key="3">
    <source>
        <dbReference type="ARBA" id="ARBA00022833"/>
    </source>
</evidence>
<dbReference type="PANTHER" id="PTHR47095:SF1">
    <property type="entry name" value="RING FINGER PROTEIN 222"/>
    <property type="match status" value="1"/>
</dbReference>
<reference evidence="8" key="1">
    <citation type="submission" date="2025-08" db="UniProtKB">
        <authorList>
            <consortium name="RefSeq"/>
        </authorList>
    </citation>
    <scope>IDENTIFICATION</scope>
    <source>
        <tissue evidence="8">Liver</tissue>
    </source>
</reference>
<name>A0A9F5MSD1_PYTBI</name>
<dbReference type="OrthoDB" id="6270329at2759"/>
<sequence length="225" mass="24742">MSQNNTSKEVPAATSDECPVCYETFQSPKVSRRMLSCGHSFCHDCLVKCLLSRDEGHLQNTLTCPICRFVTFLCKKRDCWPSKPALSPPSLELPLSPSLLPCGVPLGPANTLVVPGHFLLPLHSYDRHQGLQRYPTMDSVVQPSGLERESQVFIITQCGMPLIEENYVTIAQDHSTMEPPESVGPETSLGTGCFQSPIMMAIFLVSAVTLLGAVLPWLVLVRNNE</sequence>
<evidence type="ECO:0000256" key="4">
    <source>
        <dbReference type="PROSITE-ProRule" id="PRU00175"/>
    </source>
</evidence>
<dbReference type="PROSITE" id="PS50089">
    <property type="entry name" value="ZF_RING_2"/>
    <property type="match status" value="1"/>
</dbReference>
<dbReference type="GeneID" id="103053055"/>
<feature type="domain" description="RING-type" evidence="6">
    <location>
        <begin position="18"/>
        <end position="68"/>
    </location>
</feature>
<dbReference type="RefSeq" id="XP_025022086.1">
    <property type="nucleotide sequence ID" value="XM_025166318.1"/>
</dbReference>
<dbReference type="CDD" id="cd16564">
    <property type="entry name" value="RING-HC_RNF222"/>
    <property type="match status" value="1"/>
</dbReference>
<dbReference type="InterPro" id="IPR013083">
    <property type="entry name" value="Znf_RING/FYVE/PHD"/>
</dbReference>
<accession>A0A9F5MSD1</accession>
<keyword evidence="5" id="KW-1133">Transmembrane helix</keyword>
<evidence type="ECO:0000256" key="1">
    <source>
        <dbReference type="ARBA" id="ARBA00022723"/>
    </source>
</evidence>
<dbReference type="SUPFAM" id="SSF57850">
    <property type="entry name" value="RING/U-box"/>
    <property type="match status" value="1"/>
</dbReference>
<dbReference type="AlphaFoldDB" id="A0A9F5MSD1"/>
<dbReference type="CTD" id="643904"/>
<dbReference type="SMART" id="SM00184">
    <property type="entry name" value="RING"/>
    <property type="match status" value="1"/>
</dbReference>
<dbReference type="InterPro" id="IPR042973">
    <property type="entry name" value="RNF222"/>
</dbReference>
<dbReference type="Gene3D" id="3.30.40.10">
    <property type="entry name" value="Zinc/RING finger domain, C3HC4 (zinc finger)"/>
    <property type="match status" value="1"/>
</dbReference>
<dbReference type="PROSITE" id="PS00518">
    <property type="entry name" value="ZF_RING_1"/>
    <property type="match status" value="1"/>
</dbReference>
<dbReference type="Proteomes" id="UP000695026">
    <property type="component" value="Unplaced"/>
</dbReference>
<proteinExistence type="predicted"/>
<evidence type="ECO:0000256" key="5">
    <source>
        <dbReference type="SAM" id="Phobius"/>
    </source>
</evidence>
<dbReference type="OMA" id="TRSFCCR"/>
<evidence type="ECO:0000259" key="6">
    <source>
        <dbReference type="PROSITE" id="PS50089"/>
    </source>
</evidence>
<keyword evidence="3" id="KW-0862">Zinc</keyword>
<keyword evidence="1" id="KW-0479">Metal-binding</keyword>
<dbReference type="KEGG" id="pbi:103053055"/>
<dbReference type="GO" id="GO:0008270">
    <property type="term" value="F:zinc ion binding"/>
    <property type="evidence" value="ECO:0007669"/>
    <property type="project" value="UniProtKB-KW"/>
</dbReference>
<keyword evidence="2 4" id="KW-0863">Zinc-finger</keyword>
<dbReference type="InterPro" id="IPR017907">
    <property type="entry name" value="Znf_RING_CS"/>
</dbReference>
<keyword evidence="5" id="KW-0472">Membrane</keyword>
<keyword evidence="5" id="KW-0812">Transmembrane</keyword>
<evidence type="ECO:0000256" key="2">
    <source>
        <dbReference type="ARBA" id="ARBA00022771"/>
    </source>
</evidence>